<name>A0ABU6TXS2_9FABA</name>
<comment type="caution">
    <text evidence="1">The sequence shown here is derived from an EMBL/GenBank/DDBJ whole genome shotgun (WGS) entry which is preliminary data.</text>
</comment>
<dbReference type="EMBL" id="JASCZI010092540">
    <property type="protein sequence ID" value="MED6152488.1"/>
    <property type="molecule type" value="Genomic_DNA"/>
</dbReference>
<protein>
    <submittedName>
        <fullName evidence="1">Uncharacterized protein</fullName>
    </submittedName>
</protein>
<dbReference type="PANTHER" id="PTHR31741:SF66">
    <property type="entry name" value="O-FUCOSYLTRANSFERASE 20"/>
    <property type="match status" value="1"/>
</dbReference>
<feature type="non-terminal residue" evidence="1">
    <location>
        <position position="117"/>
    </location>
</feature>
<dbReference type="Proteomes" id="UP001341840">
    <property type="component" value="Unassembled WGS sequence"/>
</dbReference>
<evidence type="ECO:0000313" key="1">
    <source>
        <dbReference type="EMBL" id="MED6152488.1"/>
    </source>
</evidence>
<sequence>MGLGAPRNAGIYWDRGEPLGGKKALLPLIKEFPNFYNKEDLPKPGELEPFANKASLMATIDYIVSEIVTFVQIQQKASQFDLNKKADFQQWVRNFPFSEKVSWTIGRMVLTTGLVFI</sequence>
<dbReference type="PANTHER" id="PTHR31741">
    <property type="entry name" value="OS02G0726500 PROTEIN-RELATED"/>
    <property type="match status" value="1"/>
</dbReference>
<proteinExistence type="predicted"/>
<accession>A0ABU6TXS2</accession>
<keyword evidence="2" id="KW-1185">Reference proteome</keyword>
<gene>
    <name evidence="1" type="ORF">PIB30_092582</name>
</gene>
<organism evidence="1 2">
    <name type="scientific">Stylosanthes scabra</name>
    <dbReference type="NCBI Taxonomy" id="79078"/>
    <lineage>
        <taxon>Eukaryota</taxon>
        <taxon>Viridiplantae</taxon>
        <taxon>Streptophyta</taxon>
        <taxon>Embryophyta</taxon>
        <taxon>Tracheophyta</taxon>
        <taxon>Spermatophyta</taxon>
        <taxon>Magnoliopsida</taxon>
        <taxon>eudicotyledons</taxon>
        <taxon>Gunneridae</taxon>
        <taxon>Pentapetalae</taxon>
        <taxon>rosids</taxon>
        <taxon>fabids</taxon>
        <taxon>Fabales</taxon>
        <taxon>Fabaceae</taxon>
        <taxon>Papilionoideae</taxon>
        <taxon>50 kb inversion clade</taxon>
        <taxon>dalbergioids sensu lato</taxon>
        <taxon>Dalbergieae</taxon>
        <taxon>Pterocarpus clade</taxon>
        <taxon>Stylosanthes</taxon>
    </lineage>
</organism>
<evidence type="ECO:0000313" key="2">
    <source>
        <dbReference type="Proteomes" id="UP001341840"/>
    </source>
</evidence>
<reference evidence="1 2" key="1">
    <citation type="journal article" date="2023" name="Plants (Basel)">
        <title>Bridging the Gap: Combining Genomics and Transcriptomics Approaches to Understand Stylosanthes scabra, an Orphan Legume from the Brazilian Caatinga.</title>
        <authorList>
            <person name="Ferreira-Neto J.R.C."/>
            <person name="da Silva M.D."/>
            <person name="Binneck E."/>
            <person name="de Melo N.F."/>
            <person name="da Silva R.H."/>
            <person name="de Melo A.L.T.M."/>
            <person name="Pandolfi V."/>
            <person name="Bustamante F.O."/>
            <person name="Brasileiro-Vidal A.C."/>
            <person name="Benko-Iseppon A.M."/>
        </authorList>
    </citation>
    <scope>NUCLEOTIDE SEQUENCE [LARGE SCALE GENOMIC DNA]</scope>
    <source>
        <tissue evidence="1">Leaves</tissue>
    </source>
</reference>